<comment type="caution">
    <text evidence="2">The sequence shown here is derived from an EMBL/GenBank/DDBJ whole genome shotgun (WGS) entry which is preliminary data.</text>
</comment>
<evidence type="ECO:0000259" key="1">
    <source>
        <dbReference type="Pfam" id="PF02036"/>
    </source>
</evidence>
<dbReference type="InterPro" id="IPR036527">
    <property type="entry name" value="SCP2_sterol-bd_dom_sf"/>
</dbReference>
<name>X1JFN2_9ZZZZ</name>
<dbReference type="AlphaFoldDB" id="X1JFN2"/>
<sequence length="116" mass="13531">MDIRENSEAFFKRLVKLEKAKKLLTKKKRCVLFKVIDGSSFVVNFQLEKVEVIDKPNLDSEVELKVESDSQTYRELFDGKITPAEAYHAGRLFFDGIPYKGYPWLTRLIRITQTGR</sequence>
<dbReference type="SUPFAM" id="SSF55718">
    <property type="entry name" value="SCP-like"/>
    <property type="match status" value="1"/>
</dbReference>
<evidence type="ECO:0000313" key="2">
    <source>
        <dbReference type="EMBL" id="GAH92812.1"/>
    </source>
</evidence>
<proteinExistence type="predicted"/>
<feature type="domain" description="SCP2" evidence="1">
    <location>
        <begin position="12"/>
        <end position="96"/>
    </location>
</feature>
<dbReference type="InterPro" id="IPR003033">
    <property type="entry name" value="SCP2_sterol-bd_dom"/>
</dbReference>
<gene>
    <name evidence="2" type="ORF">S06H3_03547</name>
</gene>
<accession>X1JFN2</accession>
<dbReference type="EMBL" id="BARV01001167">
    <property type="protein sequence ID" value="GAH92812.1"/>
    <property type="molecule type" value="Genomic_DNA"/>
</dbReference>
<dbReference type="Pfam" id="PF02036">
    <property type="entry name" value="SCP2"/>
    <property type="match status" value="1"/>
</dbReference>
<organism evidence="2">
    <name type="scientific">marine sediment metagenome</name>
    <dbReference type="NCBI Taxonomy" id="412755"/>
    <lineage>
        <taxon>unclassified sequences</taxon>
        <taxon>metagenomes</taxon>
        <taxon>ecological metagenomes</taxon>
    </lineage>
</organism>
<protein>
    <recommendedName>
        <fullName evidence="1">SCP2 domain-containing protein</fullName>
    </recommendedName>
</protein>
<reference evidence="2" key="1">
    <citation type="journal article" date="2014" name="Front. Microbiol.">
        <title>High frequency of phylogenetically diverse reductive dehalogenase-homologous genes in deep subseafloor sedimentary metagenomes.</title>
        <authorList>
            <person name="Kawai M."/>
            <person name="Futagami T."/>
            <person name="Toyoda A."/>
            <person name="Takaki Y."/>
            <person name="Nishi S."/>
            <person name="Hori S."/>
            <person name="Arai W."/>
            <person name="Tsubouchi T."/>
            <person name="Morono Y."/>
            <person name="Uchiyama I."/>
            <person name="Ito T."/>
            <person name="Fujiyama A."/>
            <person name="Inagaki F."/>
            <person name="Takami H."/>
        </authorList>
    </citation>
    <scope>NUCLEOTIDE SEQUENCE</scope>
    <source>
        <strain evidence="2">Expedition CK06-06</strain>
    </source>
</reference>
<dbReference type="Gene3D" id="3.30.1050.10">
    <property type="entry name" value="SCP2 sterol-binding domain"/>
    <property type="match status" value="1"/>
</dbReference>